<sequence>MNKDYCLNKTPQNEKHTRTCQTLDQFKLAYEIFRNKIGYLNTYIPSLENIEGEYLTKCSQDKLNPPLEVSVTTTEVAPNLTLEDALPSPPEVADSSIKKNITTTIARRWVDLGIGGSRNINNDLYTDAANEIMFEGLEHGNFNSYNIRYEAA</sequence>
<organism evidence="1 2">
    <name type="scientific">Plasmodium vivax North Korean</name>
    <dbReference type="NCBI Taxonomy" id="1035514"/>
    <lineage>
        <taxon>Eukaryota</taxon>
        <taxon>Sar</taxon>
        <taxon>Alveolata</taxon>
        <taxon>Apicomplexa</taxon>
        <taxon>Aconoidasida</taxon>
        <taxon>Haemosporida</taxon>
        <taxon>Plasmodiidae</taxon>
        <taxon>Plasmodium</taxon>
        <taxon>Plasmodium (Plasmodium)</taxon>
    </lineage>
</organism>
<evidence type="ECO:0000313" key="1">
    <source>
        <dbReference type="EMBL" id="KMZ99268.1"/>
    </source>
</evidence>
<dbReference type="Proteomes" id="UP000053239">
    <property type="component" value="Unassembled WGS sequence"/>
</dbReference>
<name>A0A0J9WDP5_PLAVI</name>
<dbReference type="EMBL" id="KQ235419">
    <property type="protein sequence ID" value="KMZ99268.1"/>
    <property type="molecule type" value="Genomic_DNA"/>
</dbReference>
<gene>
    <name evidence="1" type="ORF">PVNG_02151</name>
</gene>
<dbReference type="AlphaFoldDB" id="A0A0J9WDP5"/>
<reference evidence="1 2" key="1">
    <citation type="submission" date="2011-09" db="EMBL/GenBank/DDBJ databases">
        <title>The Genome Sequence of Plasmodium vivax North Korean.</title>
        <authorList>
            <consortium name="The Broad Institute Genome Sequencing Platform"/>
            <consortium name="The Broad Institute Genome Sequencing Center for Infectious Disease"/>
            <person name="Neafsey D."/>
            <person name="Carlton J."/>
            <person name="Barnwell J."/>
            <person name="Collins W."/>
            <person name="Escalante A."/>
            <person name="Mullikin J."/>
            <person name="Saul A."/>
            <person name="Guigo R."/>
            <person name="Camara F."/>
            <person name="Young S.K."/>
            <person name="Zeng Q."/>
            <person name="Gargeya S."/>
            <person name="Fitzgerald M."/>
            <person name="Haas B."/>
            <person name="Abouelleil A."/>
            <person name="Alvarado L."/>
            <person name="Arachchi H.M."/>
            <person name="Berlin A."/>
            <person name="Brown A."/>
            <person name="Chapman S.B."/>
            <person name="Chen Z."/>
            <person name="Dunbar C."/>
            <person name="Freedman E."/>
            <person name="Gearin G."/>
            <person name="Gellesch M."/>
            <person name="Goldberg J."/>
            <person name="Griggs A."/>
            <person name="Gujja S."/>
            <person name="Heiman D."/>
            <person name="Howarth C."/>
            <person name="Larson L."/>
            <person name="Lui A."/>
            <person name="MacDonald P.J.P."/>
            <person name="Montmayeur A."/>
            <person name="Murphy C."/>
            <person name="Neiman D."/>
            <person name="Pearson M."/>
            <person name="Priest M."/>
            <person name="Roberts A."/>
            <person name="Saif S."/>
            <person name="Shea T."/>
            <person name="Shenoy N."/>
            <person name="Sisk P."/>
            <person name="Stolte C."/>
            <person name="Sykes S."/>
            <person name="Wortman J."/>
            <person name="Nusbaum C."/>
            <person name="Birren B."/>
        </authorList>
    </citation>
    <scope>NUCLEOTIDE SEQUENCE [LARGE SCALE GENOMIC DNA]</scope>
    <source>
        <strain evidence="1 2">North Korean</strain>
    </source>
</reference>
<accession>A0A0J9WDP5</accession>
<evidence type="ECO:0000313" key="2">
    <source>
        <dbReference type="Proteomes" id="UP000053239"/>
    </source>
</evidence>
<proteinExistence type="predicted"/>
<protein>
    <submittedName>
        <fullName evidence="1">Uncharacterized protein</fullName>
    </submittedName>
</protein>